<dbReference type="Proteomes" id="UP000092460">
    <property type="component" value="Unassembled WGS sequence"/>
</dbReference>
<keyword evidence="9" id="KW-1185">Reference proteome</keyword>
<dbReference type="GO" id="GO:0005886">
    <property type="term" value="C:plasma membrane"/>
    <property type="evidence" value="ECO:0007669"/>
    <property type="project" value="TreeGrafter"/>
</dbReference>
<feature type="disulfide bond" evidence="6">
    <location>
        <begin position="179"/>
        <end position="196"/>
    </location>
</feature>
<dbReference type="PANTHER" id="PTHR19282">
    <property type="entry name" value="TETRASPANIN"/>
    <property type="match status" value="1"/>
</dbReference>
<name>A0A1B0BNA8_9MUSC</name>
<protein>
    <recommendedName>
        <fullName evidence="7">Tetraspanin</fullName>
    </recommendedName>
</protein>
<dbReference type="PANTHER" id="PTHR19282:SF527">
    <property type="entry name" value="TETRASPANIN"/>
    <property type="match status" value="1"/>
</dbReference>
<sequence>MTTKPLVKEKRTLQVVNCNNLRHEDDDKMGFGSRMDCCRQFVKYSLIVSNFIIFVGGATLFCLSLWTLVDRNFMNELLDTNLFSGAVYVLLVTSLTICVLSFVGCVGASKEVKCLLLTYFIIVVLIFVTMFIGGILGFVFRERVQQTMRQKLRSSMSLYGSRRDITESWDQTQERLQCCGVDSWHDWNRLIPESCCQEIFGGQRKECTLLPGVTNLYSQGCLYVTTSFMRDHAAVIGGTAIAVAIIMIFGMIFSCLLFTMIE</sequence>
<dbReference type="Gene3D" id="1.10.1450.10">
    <property type="entry name" value="Tetraspanin"/>
    <property type="match status" value="1"/>
</dbReference>
<comment type="subcellular location">
    <subcellularLocation>
        <location evidence="1 7">Membrane</location>
        <topology evidence="1 7">Multi-pass membrane protein</topology>
    </subcellularLocation>
</comment>
<feature type="transmembrane region" description="Helical" evidence="7">
    <location>
        <begin position="86"/>
        <end position="108"/>
    </location>
</feature>
<dbReference type="EnsemblMetazoa" id="GPPI035442-RA">
    <property type="protein sequence ID" value="GPPI035442-PA"/>
    <property type="gene ID" value="GPPI035442"/>
</dbReference>
<dbReference type="PIRSF" id="PIRSF002419">
    <property type="entry name" value="Tetraspanin"/>
    <property type="match status" value="1"/>
</dbReference>
<accession>A0A1B0BNA8</accession>
<reference evidence="9" key="1">
    <citation type="submission" date="2015-01" db="EMBL/GenBank/DDBJ databases">
        <authorList>
            <person name="Aksoy S."/>
            <person name="Warren W."/>
            <person name="Wilson R.K."/>
        </authorList>
    </citation>
    <scope>NUCLEOTIDE SEQUENCE [LARGE SCALE GENOMIC DNA]</scope>
    <source>
        <strain evidence="9">IAEA</strain>
    </source>
</reference>
<dbReference type="PRINTS" id="PR00259">
    <property type="entry name" value="TMFOUR"/>
</dbReference>
<dbReference type="STRING" id="67801.A0A1B0BNA8"/>
<feature type="transmembrane region" description="Helical" evidence="7">
    <location>
        <begin position="115"/>
        <end position="140"/>
    </location>
</feature>
<dbReference type="Pfam" id="PF00335">
    <property type="entry name" value="Tetraspanin"/>
    <property type="match status" value="1"/>
</dbReference>
<dbReference type="VEuPathDB" id="VectorBase:GPPI035442"/>
<dbReference type="FunFam" id="1.10.1450.10:FF:000037">
    <property type="entry name" value="Tetraspanin"/>
    <property type="match status" value="1"/>
</dbReference>
<proteinExistence type="inferred from homology"/>
<keyword evidence="5 7" id="KW-0472">Membrane</keyword>
<evidence type="ECO:0000256" key="2">
    <source>
        <dbReference type="ARBA" id="ARBA00006840"/>
    </source>
</evidence>
<evidence type="ECO:0000313" key="9">
    <source>
        <dbReference type="Proteomes" id="UP000092460"/>
    </source>
</evidence>
<keyword evidence="3 7" id="KW-0812">Transmembrane</keyword>
<evidence type="ECO:0000256" key="1">
    <source>
        <dbReference type="ARBA" id="ARBA00004141"/>
    </source>
</evidence>
<comment type="similarity">
    <text evidence="2 7">Belongs to the tetraspanin (TM4SF) family.</text>
</comment>
<organism evidence="8 9">
    <name type="scientific">Glossina palpalis gambiensis</name>
    <dbReference type="NCBI Taxonomy" id="67801"/>
    <lineage>
        <taxon>Eukaryota</taxon>
        <taxon>Metazoa</taxon>
        <taxon>Ecdysozoa</taxon>
        <taxon>Arthropoda</taxon>
        <taxon>Hexapoda</taxon>
        <taxon>Insecta</taxon>
        <taxon>Pterygota</taxon>
        <taxon>Neoptera</taxon>
        <taxon>Endopterygota</taxon>
        <taxon>Diptera</taxon>
        <taxon>Brachycera</taxon>
        <taxon>Muscomorpha</taxon>
        <taxon>Hippoboscoidea</taxon>
        <taxon>Glossinidae</taxon>
        <taxon>Glossina</taxon>
    </lineage>
</organism>
<evidence type="ECO:0000256" key="7">
    <source>
        <dbReference type="RuleBase" id="RU361218"/>
    </source>
</evidence>
<evidence type="ECO:0000256" key="6">
    <source>
        <dbReference type="PIRSR" id="PIRSR002419-1"/>
    </source>
</evidence>
<evidence type="ECO:0000256" key="3">
    <source>
        <dbReference type="ARBA" id="ARBA00022692"/>
    </source>
</evidence>
<reference evidence="8" key="2">
    <citation type="submission" date="2020-05" db="UniProtKB">
        <authorList>
            <consortium name="EnsemblMetazoa"/>
        </authorList>
    </citation>
    <scope>IDENTIFICATION</scope>
    <source>
        <strain evidence="8">IAEA</strain>
    </source>
</reference>
<dbReference type="SUPFAM" id="SSF48652">
    <property type="entry name" value="Tetraspanin"/>
    <property type="match status" value="1"/>
</dbReference>
<evidence type="ECO:0000256" key="4">
    <source>
        <dbReference type="ARBA" id="ARBA00022989"/>
    </source>
</evidence>
<dbReference type="InterPro" id="IPR008952">
    <property type="entry name" value="Tetraspanin_EC2_sf"/>
</dbReference>
<dbReference type="EMBL" id="JXJN01017311">
    <property type="status" value="NOT_ANNOTATED_CDS"/>
    <property type="molecule type" value="Genomic_DNA"/>
</dbReference>
<keyword evidence="4 7" id="KW-1133">Transmembrane helix</keyword>
<evidence type="ECO:0000256" key="5">
    <source>
        <dbReference type="ARBA" id="ARBA00023136"/>
    </source>
</evidence>
<dbReference type="InterPro" id="IPR000301">
    <property type="entry name" value="Tetraspanin_animals"/>
</dbReference>
<evidence type="ECO:0000313" key="8">
    <source>
        <dbReference type="EnsemblMetazoa" id="GPPI035442-PA"/>
    </source>
</evidence>
<feature type="transmembrane region" description="Helical" evidence="7">
    <location>
        <begin position="233"/>
        <end position="258"/>
    </location>
</feature>
<dbReference type="AlphaFoldDB" id="A0A1B0BNA8"/>
<dbReference type="InterPro" id="IPR018499">
    <property type="entry name" value="Tetraspanin/Peripherin"/>
</dbReference>
<feature type="transmembrane region" description="Helical" evidence="7">
    <location>
        <begin position="44"/>
        <end position="66"/>
    </location>
</feature>
<keyword evidence="6" id="KW-1015">Disulfide bond</keyword>